<gene>
    <name evidence="1" type="ORF">D3H34_15350</name>
</gene>
<dbReference type="EMBL" id="QXMN01000017">
    <property type="protein sequence ID" value="RIX79114.1"/>
    <property type="molecule type" value="Genomic_DNA"/>
</dbReference>
<dbReference type="AlphaFoldDB" id="A0A9X8D4Q7"/>
<keyword evidence="2" id="KW-1185">Reference proteome</keyword>
<organism evidence="1 2">
    <name type="scientific">Acidovorax cavernicola</name>
    <dbReference type="NCBI Taxonomy" id="1675792"/>
    <lineage>
        <taxon>Bacteria</taxon>
        <taxon>Pseudomonadati</taxon>
        <taxon>Pseudomonadota</taxon>
        <taxon>Betaproteobacteria</taxon>
        <taxon>Burkholderiales</taxon>
        <taxon>Comamonadaceae</taxon>
        <taxon>Acidovorax</taxon>
    </lineage>
</organism>
<comment type="caution">
    <text evidence="1">The sequence shown here is derived from an EMBL/GenBank/DDBJ whole genome shotgun (WGS) entry which is preliminary data.</text>
</comment>
<sequence>MDTSVKYFTSAMANAPVLSGTVGSMIALLDACLKDGFDTKTLTSLVVVGGVATATYTGTHASLVDGVVQIAGVTGGPAGFAGLNGEQKITGMPGATTRTFATALPDGTYTGTITMKVAPAGWLKPFSGTNLAAYKSADVASTGMLLRVDDTATTQCRVIGYEAMSDVNTGAGPFPTTAQISGGGYWPKSTVATSAPVAWVLVADGRTFLIHIAPGLPQSPSFMQGCTRGFGDAIALKPGGDAFACFLSHSVQPGSASMYDSALDGTQASGYAVFPRSFAGVGSAAQHFCLPYTGQNILSGADSTFGSFPSLVDGSLKLSRRYFATTVTTAPPRADCPGLVSSPQTLLFDSFRMNDRIPGAGAFAGRTLVALNPTQASMSGTPTTGNTGASFVDVTGPWR</sequence>
<dbReference type="Proteomes" id="UP000265619">
    <property type="component" value="Unassembled WGS sequence"/>
</dbReference>
<evidence type="ECO:0000313" key="2">
    <source>
        <dbReference type="Proteomes" id="UP000265619"/>
    </source>
</evidence>
<reference evidence="1 2" key="1">
    <citation type="submission" date="2018-09" db="EMBL/GenBank/DDBJ databases">
        <title>Acidovorax cavernicola nov. sp. isolated from Gruta de las Maravillas (Aracena, Spain).</title>
        <authorList>
            <person name="Jurado V."/>
            <person name="Gutierrez-Patricio S."/>
            <person name="Gonzalez-Pimentel J.L."/>
            <person name="Miller A.Z."/>
            <person name="Laiz L."/>
            <person name="Saiz-Jimenez C."/>
        </authorList>
    </citation>
    <scope>NUCLEOTIDE SEQUENCE [LARGE SCALE GENOMIC DNA]</scope>
    <source>
        <strain evidence="1 2">1011MAR4D40.2</strain>
    </source>
</reference>
<accession>A0A9X8D4Q7</accession>
<evidence type="ECO:0000313" key="1">
    <source>
        <dbReference type="EMBL" id="RIX79114.1"/>
    </source>
</evidence>
<proteinExistence type="predicted"/>
<name>A0A9X8D4Q7_9BURK</name>
<protein>
    <submittedName>
        <fullName evidence="1">Uncharacterized protein</fullName>
    </submittedName>
</protein>